<reference evidence="11 12" key="1">
    <citation type="journal article" date="2023" name="Arcadia Sci">
        <title>De novo assembly of a long-read Amblyomma americanum tick genome.</title>
        <authorList>
            <person name="Chou S."/>
            <person name="Poskanzer K.E."/>
            <person name="Rollins M."/>
            <person name="Thuy-Boun P.S."/>
        </authorList>
    </citation>
    <scope>NUCLEOTIDE SEQUENCE [LARGE SCALE GENOMIC DNA]</scope>
    <source>
        <strain evidence="11">F_SG_1</strain>
        <tissue evidence="11">Salivary glands</tissue>
    </source>
</reference>
<keyword evidence="9 10" id="KW-0472">Membrane</keyword>
<comment type="caution">
    <text evidence="11">The sequence shown here is derived from an EMBL/GenBank/DDBJ whole genome shotgun (WGS) entry which is preliminary data.</text>
</comment>
<keyword evidence="5 10" id="KW-0812">Transmembrane</keyword>
<dbReference type="GO" id="GO:0016758">
    <property type="term" value="F:hexosyltransferase activity"/>
    <property type="evidence" value="ECO:0007669"/>
    <property type="project" value="InterPro"/>
</dbReference>
<evidence type="ECO:0000256" key="1">
    <source>
        <dbReference type="ARBA" id="ARBA00004323"/>
    </source>
</evidence>
<evidence type="ECO:0000256" key="10">
    <source>
        <dbReference type="SAM" id="Phobius"/>
    </source>
</evidence>
<comment type="subcellular location">
    <subcellularLocation>
        <location evidence="1">Golgi apparatus membrane</location>
        <topology evidence="1">Single-pass type II membrane protein</topology>
    </subcellularLocation>
</comment>
<proteinExistence type="inferred from homology"/>
<evidence type="ECO:0000256" key="7">
    <source>
        <dbReference type="ARBA" id="ARBA00022989"/>
    </source>
</evidence>
<dbReference type="Proteomes" id="UP001321473">
    <property type="component" value="Unassembled WGS sequence"/>
</dbReference>
<dbReference type="EMBL" id="JARKHS020011167">
    <property type="protein sequence ID" value="KAK8778030.1"/>
    <property type="molecule type" value="Genomic_DNA"/>
</dbReference>
<name>A0AAQ4ETI9_AMBAM</name>
<evidence type="ECO:0000256" key="9">
    <source>
        <dbReference type="ARBA" id="ARBA00023136"/>
    </source>
</evidence>
<evidence type="ECO:0000313" key="12">
    <source>
        <dbReference type="Proteomes" id="UP001321473"/>
    </source>
</evidence>
<keyword evidence="3" id="KW-0328">Glycosyltransferase</keyword>
<gene>
    <name evidence="11" type="ORF">V5799_020629</name>
</gene>
<keyword evidence="6" id="KW-0735">Signal-anchor</keyword>
<evidence type="ECO:0000256" key="4">
    <source>
        <dbReference type="ARBA" id="ARBA00022679"/>
    </source>
</evidence>
<evidence type="ECO:0000256" key="8">
    <source>
        <dbReference type="ARBA" id="ARBA00023034"/>
    </source>
</evidence>
<evidence type="ECO:0000256" key="6">
    <source>
        <dbReference type="ARBA" id="ARBA00022968"/>
    </source>
</evidence>
<keyword evidence="4" id="KW-0808">Transferase</keyword>
<protein>
    <recommendedName>
        <fullName evidence="13">Hexosyltransferase</fullName>
    </recommendedName>
</protein>
<keyword evidence="7 10" id="KW-1133">Transmembrane helix</keyword>
<evidence type="ECO:0000313" key="11">
    <source>
        <dbReference type="EMBL" id="KAK8778030.1"/>
    </source>
</evidence>
<dbReference type="Pfam" id="PF01762">
    <property type="entry name" value="Galactosyl_T"/>
    <property type="match status" value="1"/>
</dbReference>
<evidence type="ECO:0000256" key="3">
    <source>
        <dbReference type="ARBA" id="ARBA00022676"/>
    </source>
</evidence>
<dbReference type="AlphaFoldDB" id="A0AAQ4ETI9"/>
<sequence length="342" mass="38506">MSPLKRCFYALVWTTMLASVIFTLYLEDAEDQGGVLLRAALASEGFAVSGHVAAQSLKQEAPTSDWAIRRECGSPLSAVFIIFTEASDWKGRASIRATLLGPKAKAFFNWSGVFVLEQPTDALVSNWTDLEARATGDVLTLATPKDESLRTAVRWALDQCPGARYVIKIADDMAVQAASLYDLLLSIDRTSSNGIRCDIRHSSADYRSTQSEIMATKETFFARLYERHCSERVLLSSQETLRDLDRPLRPLGPAADAYSNRFKFLKTDTSVLIRNIVVRNYSEALLCSTENATFVHLTEASTRTIDRMALWFFTLWQEAVFKRPSFRQLLTGTELFEERLRR</sequence>
<evidence type="ECO:0008006" key="13">
    <source>
        <dbReference type="Google" id="ProtNLM"/>
    </source>
</evidence>
<evidence type="ECO:0000256" key="2">
    <source>
        <dbReference type="ARBA" id="ARBA00008661"/>
    </source>
</evidence>
<accession>A0AAQ4ETI9</accession>
<dbReference type="InterPro" id="IPR002659">
    <property type="entry name" value="Glyco_trans_31"/>
</dbReference>
<keyword evidence="8" id="KW-0333">Golgi apparatus</keyword>
<comment type="similarity">
    <text evidence="2">Belongs to the glycosyltransferase 31 family.</text>
</comment>
<keyword evidence="12" id="KW-1185">Reference proteome</keyword>
<feature type="transmembrane region" description="Helical" evidence="10">
    <location>
        <begin position="7"/>
        <end position="26"/>
    </location>
</feature>
<organism evidence="11 12">
    <name type="scientific">Amblyomma americanum</name>
    <name type="common">Lone star tick</name>
    <dbReference type="NCBI Taxonomy" id="6943"/>
    <lineage>
        <taxon>Eukaryota</taxon>
        <taxon>Metazoa</taxon>
        <taxon>Ecdysozoa</taxon>
        <taxon>Arthropoda</taxon>
        <taxon>Chelicerata</taxon>
        <taxon>Arachnida</taxon>
        <taxon>Acari</taxon>
        <taxon>Parasitiformes</taxon>
        <taxon>Ixodida</taxon>
        <taxon>Ixodoidea</taxon>
        <taxon>Ixodidae</taxon>
        <taxon>Amblyomminae</taxon>
        <taxon>Amblyomma</taxon>
    </lineage>
</organism>
<evidence type="ECO:0000256" key="5">
    <source>
        <dbReference type="ARBA" id="ARBA00022692"/>
    </source>
</evidence>
<dbReference type="GO" id="GO:0000139">
    <property type="term" value="C:Golgi membrane"/>
    <property type="evidence" value="ECO:0007669"/>
    <property type="project" value="UniProtKB-SubCell"/>
</dbReference>